<proteinExistence type="predicted"/>
<dbReference type="InterPro" id="IPR001810">
    <property type="entry name" value="F-box_dom"/>
</dbReference>
<protein>
    <recommendedName>
        <fullName evidence="2">F-box domain-containing protein</fullName>
    </recommendedName>
</protein>
<dbReference type="Pfam" id="PF00646">
    <property type="entry name" value="F-box"/>
    <property type="match status" value="1"/>
</dbReference>
<dbReference type="PANTHER" id="PTHR32153">
    <property type="entry name" value="OJ000223_09.16 PROTEIN"/>
    <property type="match status" value="1"/>
</dbReference>
<evidence type="ECO:0000256" key="1">
    <source>
        <dbReference type="SAM" id="MobiDB-lite"/>
    </source>
</evidence>
<feature type="region of interest" description="Disordered" evidence="1">
    <location>
        <begin position="47"/>
        <end position="68"/>
    </location>
</feature>
<accession>A0AAD8U3V7</accession>
<dbReference type="InterPro" id="IPR032675">
    <property type="entry name" value="LRR_dom_sf"/>
</dbReference>
<evidence type="ECO:0000259" key="2">
    <source>
        <dbReference type="PROSITE" id="PS50181"/>
    </source>
</evidence>
<dbReference type="InterPro" id="IPR044997">
    <property type="entry name" value="F-box_plant"/>
</dbReference>
<dbReference type="EMBL" id="JAUUTY010000001">
    <property type="protein sequence ID" value="KAK1696704.1"/>
    <property type="molecule type" value="Genomic_DNA"/>
</dbReference>
<gene>
    <name evidence="3" type="ORF">QYE76_013401</name>
</gene>
<dbReference type="Gene3D" id="1.20.1280.50">
    <property type="match status" value="1"/>
</dbReference>
<reference evidence="3" key="1">
    <citation type="submission" date="2023-07" db="EMBL/GenBank/DDBJ databases">
        <title>A chromosome-level genome assembly of Lolium multiflorum.</title>
        <authorList>
            <person name="Chen Y."/>
            <person name="Copetti D."/>
            <person name="Kolliker R."/>
            <person name="Studer B."/>
        </authorList>
    </citation>
    <scope>NUCLEOTIDE SEQUENCE</scope>
    <source>
        <strain evidence="3">02402/16</strain>
        <tissue evidence="3">Leaf</tissue>
    </source>
</reference>
<dbReference type="AlphaFoldDB" id="A0AAD8U3V7"/>
<dbReference type="Pfam" id="PF23622">
    <property type="entry name" value="LRR_At1g61320_AtMIF1"/>
    <property type="match status" value="1"/>
</dbReference>
<dbReference type="SUPFAM" id="SSF81383">
    <property type="entry name" value="F-box domain"/>
    <property type="match status" value="1"/>
</dbReference>
<evidence type="ECO:0000313" key="4">
    <source>
        <dbReference type="Proteomes" id="UP001231189"/>
    </source>
</evidence>
<comment type="caution">
    <text evidence="3">The sequence shown here is derived from an EMBL/GenBank/DDBJ whole genome shotgun (WGS) entry which is preliminary data.</text>
</comment>
<evidence type="ECO:0000313" key="3">
    <source>
        <dbReference type="EMBL" id="KAK1696704.1"/>
    </source>
</evidence>
<dbReference type="Gene3D" id="3.80.10.10">
    <property type="entry name" value="Ribonuclease Inhibitor"/>
    <property type="match status" value="1"/>
</dbReference>
<dbReference type="InterPro" id="IPR036047">
    <property type="entry name" value="F-box-like_dom_sf"/>
</dbReference>
<dbReference type="SUPFAM" id="SSF52047">
    <property type="entry name" value="RNI-like"/>
    <property type="match status" value="1"/>
</dbReference>
<dbReference type="InterPro" id="IPR055357">
    <property type="entry name" value="LRR_At1g61320_AtMIF1"/>
</dbReference>
<dbReference type="PROSITE" id="PS50181">
    <property type="entry name" value="FBOX"/>
    <property type="match status" value="1"/>
</dbReference>
<organism evidence="3 4">
    <name type="scientific">Lolium multiflorum</name>
    <name type="common">Italian ryegrass</name>
    <name type="synonym">Lolium perenne subsp. multiflorum</name>
    <dbReference type="NCBI Taxonomy" id="4521"/>
    <lineage>
        <taxon>Eukaryota</taxon>
        <taxon>Viridiplantae</taxon>
        <taxon>Streptophyta</taxon>
        <taxon>Embryophyta</taxon>
        <taxon>Tracheophyta</taxon>
        <taxon>Spermatophyta</taxon>
        <taxon>Magnoliopsida</taxon>
        <taxon>Liliopsida</taxon>
        <taxon>Poales</taxon>
        <taxon>Poaceae</taxon>
        <taxon>BOP clade</taxon>
        <taxon>Pooideae</taxon>
        <taxon>Poodae</taxon>
        <taxon>Poeae</taxon>
        <taxon>Poeae Chloroplast Group 2 (Poeae type)</taxon>
        <taxon>Loliodinae</taxon>
        <taxon>Loliinae</taxon>
        <taxon>Lolium</taxon>
    </lineage>
</organism>
<feature type="domain" description="F-box" evidence="2">
    <location>
        <begin position="105"/>
        <end position="141"/>
    </location>
</feature>
<keyword evidence="4" id="KW-1185">Reference proteome</keyword>
<sequence>MSFAIPHKFLPTFRTSRDSSRSSLPHECGAIPVAVLDLSSLLALDTPPKNSSTTVGLQPDPPESGKPMHDVVHHREHLGQNQQVLLRVHMDVPFGRKESQAEAEEDRLSALPDDILLNILERLYLHNLMHTSTLSRRWRHLPLLVSRLVLHVDEFLQCSESRTIGKVMVSYCEATTKLLASTTSAIKDIRLSFYLADPCHLHSIGQAVGNAVQSSNIDFLEFNIWPEIRGPRCTEEHRMLFGQRFMSFLDACPNTFGSLTSITLRNLQFGEADMQTIVNTCDNLQALSLHSCMLGNTHSVLKIDAPSSQLVALEFSRCHFSQVELTCLPRLARLVYDTWLCDKSPLLFGYVPRLRNIRAACALLSWQMPFTLSGCLSNTSSLSTLYLDFHDEMVWFQPEDPKKLVHAFSNLKVVHLYGIFADCDLKWTLLFLEAAPFLHSFYVNISRHICGRYKLSCADNAEKTNVLWEPSDFKHYNLNLLDIEGFQKEEKLISYIKLVMERAVTLRNIHLHYMERCERCDSINKQAALPIMAKFHNNEGEHNLIRKLVTNGSSSSSLSSIEIIIE</sequence>
<dbReference type="Proteomes" id="UP001231189">
    <property type="component" value="Unassembled WGS sequence"/>
</dbReference>
<name>A0AAD8U3V7_LOLMU</name>